<feature type="region of interest" description="Disordered" evidence="17">
    <location>
        <begin position="1151"/>
        <end position="1183"/>
    </location>
</feature>
<dbReference type="InterPro" id="IPR036770">
    <property type="entry name" value="Ankyrin_rpt-contain_sf"/>
</dbReference>
<dbReference type="InterPro" id="IPR044066">
    <property type="entry name" value="TRIAD_supradom"/>
</dbReference>
<dbReference type="FunFam" id="3.30.40.10:FF:000129">
    <property type="entry name" value="RBR-type E3 ubiquitin transferase"/>
    <property type="match status" value="1"/>
</dbReference>
<dbReference type="GO" id="GO:0061630">
    <property type="term" value="F:ubiquitin protein ligase activity"/>
    <property type="evidence" value="ECO:0007669"/>
    <property type="project" value="UniProtKB-EC"/>
</dbReference>
<dbReference type="PANTHER" id="PTHR11685">
    <property type="entry name" value="RBR FAMILY RING FINGER AND IBR DOMAIN-CONTAINING"/>
    <property type="match status" value="1"/>
</dbReference>
<feature type="region of interest" description="Disordered" evidence="17">
    <location>
        <begin position="1246"/>
        <end position="1282"/>
    </location>
</feature>
<dbReference type="SUPFAM" id="SSF57850">
    <property type="entry name" value="RING/U-box"/>
    <property type="match status" value="3"/>
</dbReference>
<dbReference type="InterPro" id="IPR013083">
    <property type="entry name" value="Znf_RING/FYVE/PHD"/>
</dbReference>
<dbReference type="InterPro" id="IPR031127">
    <property type="entry name" value="E3_UB_ligase_RBR"/>
</dbReference>
<evidence type="ECO:0000256" key="15">
    <source>
        <dbReference type="PROSITE-ProRule" id="PRU00175"/>
    </source>
</evidence>
<dbReference type="CDD" id="cd20346">
    <property type="entry name" value="BRcat_RBR_ANKIB1"/>
    <property type="match status" value="1"/>
</dbReference>
<dbReference type="InterPro" id="IPR047563">
    <property type="entry name" value="RING-HC_RBR_ANKIB1"/>
</dbReference>
<dbReference type="PROSITE" id="PS50089">
    <property type="entry name" value="ZF_RING_2"/>
    <property type="match status" value="1"/>
</dbReference>
<name>A0A1A7X2T0_9TELE</name>
<dbReference type="Pfam" id="PF00023">
    <property type="entry name" value="Ank"/>
    <property type="match status" value="1"/>
</dbReference>
<dbReference type="SMART" id="SM00647">
    <property type="entry name" value="IBR"/>
    <property type="match status" value="2"/>
</dbReference>
<comment type="function">
    <text evidence="2">Might act as an E3 ubiquitin-protein ligase, or as part of E3 complex, which accepts ubiquitin from specific E2 ubiquitin-conjugating enzymes and then transfers it to substrates.</text>
</comment>
<dbReference type="FunFam" id="1.25.40.20:FF:000040">
    <property type="entry name" value="RBR-type E3 ubiquitin transferase"/>
    <property type="match status" value="1"/>
</dbReference>
<reference evidence="20" key="1">
    <citation type="submission" date="2016-05" db="EMBL/GenBank/DDBJ databases">
        <authorList>
            <person name="Lavstsen T."/>
            <person name="Jespersen J.S."/>
        </authorList>
    </citation>
    <scope>NUCLEOTIDE SEQUENCE</scope>
    <source>
        <tissue evidence="20">Brain</tissue>
    </source>
</reference>
<evidence type="ECO:0000259" key="18">
    <source>
        <dbReference type="PROSITE" id="PS50089"/>
    </source>
</evidence>
<reference evidence="20" key="2">
    <citation type="submission" date="2016-06" db="EMBL/GenBank/DDBJ databases">
        <title>The genome of a short-lived fish provides insights into sex chromosome evolution and the genetic control of aging.</title>
        <authorList>
            <person name="Reichwald K."/>
            <person name="Felder M."/>
            <person name="Petzold A."/>
            <person name="Koch P."/>
            <person name="Groth M."/>
            <person name="Platzer M."/>
        </authorList>
    </citation>
    <scope>NUCLEOTIDE SEQUENCE</scope>
    <source>
        <tissue evidence="20">Brain</tissue>
    </source>
</reference>
<keyword evidence="8 15" id="KW-0863">Zinc-finger</keyword>
<dbReference type="InterPro" id="IPR045840">
    <property type="entry name" value="Ariadne"/>
</dbReference>
<feature type="domain" description="RING-type" evidence="19">
    <location>
        <begin position="338"/>
        <end position="576"/>
    </location>
</feature>
<evidence type="ECO:0000256" key="9">
    <source>
        <dbReference type="ARBA" id="ARBA00022786"/>
    </source>
</evidence>
<dbReference type="PROSITE" id="PS50330">
    <property type="entry name" value="UIM"/>
    <property type="match status" value="1"/>
</dbReference>
<organism evidence="20">
    <name type="scientific">Iconisemion striatum</name>
    <dbReference type="NCBI Taxonomy" id="60296"/>
    <lineage>
        <taxon>Eukaryota</taxon>
        <taxon>Metazoa</taxon>
        <taxon>Chordata</taxon>
        <taxon>Craniata</taxon>
        <taxon>Vertebrata</taxon>
        <taxon>Euteleostomi</taxon>
        <taxon>Actinopterygii</taxon>
        <taxon>Neopterygii</taxon>
        <taxon>Teleostei</taxon>
        <taxon>Neoteleostei</taxon>
        <taxon>Acanthomorphata</taxon>
        <taxon>Ovalentaria</taxon>
        <taxon>Atherinomorphae</taxon>
        <taxon>Cyprinodontiformes</taxon>
        <taxon>Nothobranchiidae</taxon>
        <taxon>Iconisemion</taxon>
    </lineage>
</organism>
<dbReference type="InterPro" id="IPR002867">
    <property type="entry name" value="IBR_dom"/>
</dbReference>
<keyword evidence="6" id="KW-0479">Metal-binding</keyword>
<evidence type="ECO:0000256" key="1">
    <source>
        <dbReference type="ARBA" id="ARBA00001798"/>
    </source>
</evidence>
<keyword evidence="11 14" id="KW-0040">ANK repeat</keyword>
<feature type="coiled-coil region" evidence="16">
    <location>
        <begin position="578"/>
        <end position="639"/>
    </location>
</feature>
<evidence type="ECO:0000256" key="17">
    <source>
        <dbReference type="SAM" id="MobiDB-lite"/>
    </source>
</evidence>
<dbReference type="GO" id="GO:0016567">
    <property type="term" value="P:protein ubiquitination"/>
    <property type="evidence" value="ECO:0007669"/>
    <property type="project" value="InterPro"/>
</dbReference>
<evidence type="ECO:0000256" key="11">
    <source>
        <dbReference type="ARBA" id="ARBA00023043"/>
    </source>
</evidence>
<feature type="region of interest" description="Disordered" evidence="17">
    <location>
        <begin position="857"/>
        <end position="943"/>
    </location>
</feature>
<dbReference type="GO" id="GO:0008270">
    <property type="term" value="F:zinc ion binding"/>
    <property type="evidence" value="ECO:0007669"/>
    <property type="project" value="UniProtKB-KW"/>
</dbReference>
<keyword evidence="5" id="KW-0808">Transferase</keyword>
<evidence type="ECO:0000256" key="12">
    <source>
        <dbReference type="ARBA" id="ARBA00023054"/>
    </source>
</evidence>
<dbReference type="EC" id="2.3.2.31" evidence="4"/>
<evidence type="ECO:0000256" key="7">
    <source>
        <dbReference type="ARBA" id="ARBA00022737"/>
    </source>
</evidence>
<dbReference type="SUPFAM" id="SSF48403">
    <property type="entry name" value="Ankyrin repeat"/>
    <property type="match status" value="1"/>
</dbReference>
<keyword evidence="7" id="KW-0677">Repeat</keyword>
<dbReference type="Pfam" id="PF22191">
    <property type="entry name" value="IBR_1"/>
    <property type="match status" value="1"/>
</dbReference>
<dbReference type="Gene3D" id="1.25.40.20">
    <property type="entry name" value="Ankyrin repeat-containing domain"/>
    <property type="match status" value="1"/>
</dbReference>
<dbReference type="EMBL" id="HADW01011017">
    <property type="protein sequence ID" value="SBP12417.1"/>
    <property type="molecule type" value="Transcribed_RNA"/>
</dbReference>
<evidence type="ECO:0000313" key="20">
    <source>
        <dbReference type="EMBL" id="SBP12417.1"/>
    </source>
</evidence>
<feature type="region of interest" description="Disordered" evidence="17">
    <location>
        <begin position="1197"/>
        <end position="1232"/>
    </location>
</feature>
<protein>
    <recommendedName>
        <fullName evidence="13">Ankyrin repeat and IBR domain-containing protein 1</fullName>
        <ecNumber evidence="4">2.3.2.31</ecNumber>
    </recommendedName>
</protein>
<dbReference type="Pfam" id="PF19422">
    <property type="entry name" value="Ariadne"/>
    <property type="match status" value="1"/>
</dbReference>
<dbReference type="Gene3D" id="3.30.40.10">
    <property type="entry name" value="Zinc/RING finger domain, C3HC4 (zinc finger)"/>
    <property type="match status" value="1"/>
</dbReference>
<evidence type="ECO:0000256" key="8">
    <source>
        <dbReference type="ARBA" id="ARBA00022771"/>
    </source>
</evidence>
<dbReference type="PROSITE" id="PS51873">
    <property type="entry name" value="TRIAD"/>
    <property type="match status" value="1"/>
</dbReference>
<evidence type="ECO:0000256" key="16">
    <source>
        <dbReference type="SAM" id="Coils"/>
    </source>
</evidence>
<evidence type="ECO:0000256" key="6">
    <source>
        <dbReference type="ARBA" id="ARBA00022723"/>
    </source>
</evidence>
<dbReference type="PROSITE" id="PS50088">
    <property type="entry name" value="ANK_REPEAT"/>
    <property type="match status" value="1"/>
</dbReference>
<feature type="compositionally biased region" description="Basic and acidic residues" evidence="17">
    <location>
        <begin position="820"/>
        <end position="837"/>
    </location>
</feature>
<keyword evidence="9" id="KW-0833">Ubl conjugation pathway</keyword>
<evidence type="ECO:0000256" key="13">
    <source>
        <dbReference type="ARBA" id="ARBA00069741"/>
    </source>
</evidence>
<feature type="domain" description="RING-type" evidence="18">
    <location>
        <begin position="342"/>
        <end position="388"/>
    </location>
</feature>
<dbReference type="Gene3D" id="1.20.120.1750">
    <property type="match status" value="1"/>
</dbReference>
<dbReference type="InterPro" id="IPR002110">
    <property type="entry name" value="Ankyrin_rpt"/>
</dbReference>
<dbReference type="InterPro" id="IPR001841">
    <property type="entry name" value="Znf_RING"/>
</dbReference>
<feature type="compositionally biased region" description="Basic and acidic residues" evidence="17">
    <location>
        <begin position="1255"/>
        <end position="1282"/>
    </location>
</feature>
<dbReference type="FunFam" id="1.20.120.1750:FF:000003">
    <property type="entry name" value="RBR-type E3 ubiquitin transferase"/>
    <property type="match status" value="1"/>
</dbReference>
<dbReference type="CDD" id="cd20361">
    <property type="entry name" value="Rcat_RBR_ANKIB1"/>
    <property type="match status" value="1"/>
</dbReference>
<evidence type="ECO:0000256" key="4">
    <source>
        <dbReference type="ARBA" id="ARBA00012251"/>
    </source>
</evidence>
<feature type="compositionally biased region" description="Basic and acidic residues" evidence="17">
    <location>
        <begin position="860"/>
        <end position="881"/>
    </location>
</feature>
<sequence length="1282" mass="143623">MGNTATKFRKALVSGDEALAWQLYEGNPQFRDSLDPNASYGEQYQHNTPLHYVCRHAMTRLLRSFLFSKEGNPNKRNVHNETCLHVLCQGPQILLLPEGALSPRLARPQRDEQRRADCLQMILSWTGARLEGGQYEKANVNATDNHRSTCLHYAAAAGMKSCVELLIQSDADLFMEDEDKLTPCDHAERHHHTELALSLESQMVFSSASAQQSSGDAHGETSLLHYKEPYEGLKLQDLRRLKDMLIVETADMLQAPLFTAEALLRAHDWDREKLLEAWMSDAEGCCQRSGVTMPTPPPSGYNAWDTLPSPRTPRTPRSPLTLTLTSPTDSCLTPGEEGLATCGICFCSISVFEDPIDMSCGHEFCRICWEGFLNIKIQEGDAHNIFCPAYECYQLVPVHVIESLVSREMDQRYLQFDIKAFVENNPSIHWCPVARCERAVRLTRPGPGDNDPHSFPLLPSPAVDCGKGHLFCWECLGEAHEPCDCQMWRNWLQKVTEMKPEELAGVSEAYEDAANCLWLLTNSKPCANCKSPIQKNEGCNHMQCAKCKYDFCWICLEEWKKHSSSTGGYYRCTRYEVIQQLEEQSKEMTVEAEKKHKSFQELDRFMHYYTRFRNHEHSYKLEQKLLKTAKEKMEQLSRAFFSREGSPPDTRFIEDGVMELLKTRRILKCSYPYGFFLQQGSTQKEIFELMQTDLEMVVEDLAQKVNRPYLRTPRHKIMSAARLVQQKRQEFLASVARGVAPNDSPEPQRRNYAGGSWDWEYLGFASPEMGSHHSVLGTGDHRDRASQDYADIQYRRRHRPRRRGDMPCLRLRSSSNTPETSRRSENSEGTERTEGRRRALGSLDEDDPNILLAIQLSLQESRREPGLEGGPELDRGQERRPGPAGDLADIALHSLNTEDPPGARGSSFPTSLLDPPRPPNRTDSTSQPSISSSIPVPPPPPSLSVELLELGDSLMKLGNMTTAQHTYSHGALTAPYSDCSHRHEQNARTSPYALQHIADPCHDSKEQSYCHSSAYSTEAEHTASSALEQTQNVARPSSYNWECTAGYDGTPKPDCSYHPCPERSSSYTAERPTTYALQNTSRSEAKPPVQLCLPSPEMEPELLLSPVIPPGGPFTPSDPQSLETLDPMASAQLLDNIMAWFNNNINPQNLALIPSPPTTETDSSPDTHTETEAGSQTSRDVTPAPVWAPLEGELEADRVAAPTAPPGASGVEDSERSGPGSSEAEHRDAAAEGVDAGCVADLSLDEACSHPCPTHTDRNMDTVLHLEEDRSPEEWEEQEHLV</sequence>
<dbReference type="Pfam" id="PF01485">
    <property type="entry name" value="IBR"/>
    <property type="match status" value="1"/>
</dbReference>
<evidence type="ECO:0000256" key="5">
    <source>
        <dbReference type="ARBA" id="ARBA00022679"/>
    </source>
</evidence>
<keyword evidence="10" id="KW-0862">Zinc</keyword>
<dbReference type="CDD" id="cd16774">
    <property type="entry name" value="RING-HC_RBR_ANKIB1"/>
    <property type="match status" value="1"/>
</dbReference>
<keyword evidence="12 16" id="KW-0175">Coiled coil</keyword>
<feature type="region of interest" description="Disordered" evidence="17">
    <location>
        <begin position="772"/>
        <end position="844"/>
    </location>
</feature>
<accession>A0A1A7X2T0</accession>
<feature type="repeat" description="ANK" evidence="14">
    <location>
        <begin position="146"/>
        <end position="178"/>
    </location>
</feature>
<evidence type="ECO:0000256" key="3">
    <source>
        <dbReference type="ARBA" id="ARBA00008278"/>
    </source>
</evidence>
<comment type="catalytic activity">
    <reaction evidence="1">
        <text>[E2 ubiquitin-conjugating enzyme]-S-ubiquitinyl-L-cysteine + [acceptor protein]-L-lysine = [E2 ubiquitin-conjugating enzyme]-L-cysteine + [acceptor protein]-N(6)-ubiquitinyl-L-lysine.</text>
        <dbReference type="EC" id="2.3.2.31"/>
    </reaction>
</comment>
<evidence type="ECO:0000259" key="19">
    <source>
        <dbReference type="PROSITE" id="PS51873"/>
    </source>
</evidence>
<dbReference type="SMART" id="SM00248">
    <property type="entry name" value="ANK"/>
    <property type="match status" value="2"/>
</dbReference>
<dbReference type="PROSITE" id="PS50297">
    <property type="entry name" value="ANK_REP_REGION"/>
    <property type="match status" value="1"/>
</dbReference>
<evidence type="ECO:0000256" key="2">
    <source>
        <dbReference type="ARBA" id="ARBA00003976"/>
    </source>
</evidence>
<comment type="similarity">
    <text evidence="3">Belongs to the RBR family.</text>
</comment>
<evidence type="ECO:0000256" key="14">
    <source>
        <dbReference type="PROSITE-ProRule" id="PRU00023"/>
    </source>
</evidence>
<gene>
    <name evidence="20" type="primary">ANKIB1</name>
</gene>
<evidence type="ECO:0000256" key="10">
    <source>
        <dbReference type="ARBA" id="ARBA00022833"/>
    </source>
</evidence>
<proteinExistence type="inferred from homology"/>
<dbReference type="InterPro" id="IPR003903">
    <property type="entry name" value="UIM_dom"/>
</dbReference>
<dbReference type="InterPro" id="IPR047564">
    <property type="entry name" value="Rcat_RBR_ANKIB1"/>
</dbReference>